<dbReference type="RefSeq" id="WP_150075260.1">
    <property type="nucleotide sequence ID" value="NZ_VWOX01000002.1"/>
</dbReference>
<gene>
    <name evidence="2" type="ORF">FYK55_05035</name>
</gene>
<proteinExistence type="predicted"/>
<dbReference type="InterPro" id="IPR016181">
    <property type="entry name" value="Acyl_CoA_acyltransferase"/>
</dbReference>
<accession>A0A5M6DFS4</accession>
<dbReference type="SUPFAM" id="SSF55729">
    <property type="entry name" value="Acyl-CoA N-acyltransferases (Nat)"/>
    <property type="match status" value="1"/>
</dbReference>
<evidence type="ECO:0000313" key="3">
    <source>
        <dbReference type="Proteomes" id="UP000324479"/>
    </source>
</evidence>
<dbReference type="InterPro" id="IPR054597">
    <property type="entry name" value="FeeM_cat"/>
</dbReference>
<name>A0A5M6DFS4_9BACT</name>
<protein>
    <recommendedName>
        <fullName evidence="1">N-acyl amino acid synthase FeeM catalytic core domain-containing protein</fullName>
    </recommendedName>
</protein>
<sequence length="255" mass="29010">MDRTQKSLPVEEPFVLSAARQPIGISEDGRISVRIARHRAQLREAFQLLQRKYCEAGLSRATQSLRVLPYHLWRETQIFVAQHRGRVIGSISLTRDGNEGGIPMESTYRDQVRQLRDTGRPFGEVSSLTVESPEDQSTGEVFGQLTRLMMFHARYVGLEYILAVVHPRHARFYERAMGFQAIGGLSRYQQVGGQPGIAILGHVNDRTRYRSRWQRFYFDGDFSDADLAPNSLSEAERSYFAQFLPQTADTGRKAA</sequence>
<evidence type="ECO:0000313" key="2">
    <source>
        <dbReference type="EMBL" id="KAA5546253.1"/>
    </source>
</evidence>
<dbReference type="Proteomes" id="UP000324479">
    <property type="component" value="Unassembled WGS sequence"/>
</dbReference>
<dbReference type="EMBL" id="VWOX01000002">
    <property type="protein sequence ID" value="KAA5546253.1"/>
    <property type="molecule type" value="Genomic_DNA"/>
</dbReference>
<keyword evidence="3" id="KW-1185">Reference proteome</keyword>
<feature type="domain" description="N-acyl amino acid synthase FeeM catalytic core" evidence="1">
    <location>
        <begin position="44"/>
        <end position="197"/>
    </location>
</feature>
<dbReference type="Pfam" id="PF21926">
    <property type="entry name" value="FeeM"/>
    <property type="match status" value="1"/>
</dbReference>
<organism evidence="2 3">
    <name type="scientific">Roseiconus nitratireducens</name>
    <dbReference type="NCBI Taxonomy" id="2605748"/>
    <lineage>
        <taxon>Bacteria</taxon>
        <taxon>Pseudomonadati</taxon>
        <taxon>Planctomycetota</taxon>
        <taxon>Planctomycetia</taxon>
        <taxon>Pirellulales</taxon>
        <taxon>Pirellulaceae</taxon>
        <taxon>Roseiconus</taxon>
    </lineage>
</organism>
<reference evidence="2 3" key="1">
    <citation type="submission" date="2019-08" db="EMBL/GenBank/DDBJ databases">
        <authorList>
            <person name="Dhanesh K."/>
            <person name="Kumar G."/>
            <person name="Sasikala C."/>
            <person name="Venkata Ramana C."/>
        </authorList>
    </citation>
    <scope>NUCLEOTIDE SEQUENCE [LARGE SCALE GENOMIC DNA]</scope>
    <source>
        <strain evidence="2 3">JC645</strain>
    </source>
</reference>
<evidence type="ECO:0000259" key="1">
    <source>
        <dbReference type="Pfam" id="PF21926"/>
    </source>
</evidence>
<dbReference type="AlphaFoldDB" id="A0A5M6DFS4"/>
<dbReference type="Gene3D" id="3.40.630.30">
    <property type="match status" value="1"/>
</dbReference>
<comment type="caution">
    <text evidence="2">The sequence shown here is derived from an EMBL/GenBank/DDBJ whole genome shotgun (WGS) entry which is preliminary data.</text>
</comment>